<dbReference type="InterPro" id="IPR015947">
    <property type="entry name" value="PUA-like_sf"/>
</dbReference>
<comment type="caution">
    <text evidence="2">The sequence shown here is derived from an EMBL/GenBank/DDBJ whole genome shotgun (WGS) entry which is preliminary data.</text>
</comment>
<accession>A0ABY0FLI3</accession>
<name>A0ABY0FLI3_9BACT</name>
<evidence type="ECO:0000313" key="2">
    <source>
        <dbReference type="EMBL" id="RYC74637.1"/>
    </source>
</evidence>
<dbReference type="RefSeq" id="WP_129735068.1">
    <property type="nucleotide sequence ID" value="NZ_PRLM01000005.1"/>
</dbReference>
<protein>
    <recommendedName>
        <fullName evidence="1">ASCH domain-containing protein</fullName>
    </recommendedName>
</protein>
<dbReference type="PIRSF" id="PIRSF016134">
    <property type="entry name" value="UCP016134"/>
    <property type="match status" value="1"/>
</dbReference>
<evidence type="ECO:0000259" key="1">
    <source>
        <dbReference type="SMART" id="SM01022"/>
    </source>
</evidence>
<dbReference type="Proteomes" id="UP001191019">
    <property type="component" value="Unassembled WGS sequence"/>
</dbReference>
<proteinExistence type="predicted"/>
<dbReference type="CDD" id="cd06555">
    <property type="entry name" value="ASCH_PF0470_like"/>
    <property type="match status" value="1"/>
</dbReference>
<keyword evidence="3" id="KW-1185">Reference proteome</keyword>
<dbReference type="SMART" id="SM01022">
    <property type="entry name" value="ASCH"/>
    <property type="match status" value="1"/>
</dbReference>
<dbReference type="EMBL" id="PRLM01000005">
    <property type="protein sequence ID" value="RYC74637.1"/>
    <property type="molecule type" value="Genomic_DNA"/>
</dbReference>
<dbReference type="Gene3D" id="2.30.130.30">
    <property type="entry name" value="Hypothetical protein"/>
    <property type="match status" value="1"/>
</dbReference>
<reference evidence="2 3" key="2">
    <citation type="journal article" date="2020" name="Cell Rep.">
        <title>Acquisition and Adaptation of Ultra-small Parasitic Reduced Genome Bacteria to Mammalian Hosts.</title>
        <authorList>
            <person name="McLean J.S."/>
            <person name="Bor B."/>
            <person name="Kerns K.A."/>
            <person name="Liu Q."/>
            <person name="To T.T."/>
            <person name="Solden L."/>
            <person name="Hendrickson E.L."/>
            <person name="Wrighton K."/>
            <person name="Shi W."/>
            <person name="He X."/>
        </authorList>
    </citation>
    <scope>NUCLEOTIDE SEQUENCE [LARGE SCALE GENOMIC DNA]</scope>
    <source>
        <strain evidence="2 3">TM7_G3_2_Rum_HOT_351B</strain>
    </source>
</reference>
<reference evidence="2 3" key="1">
    <citation type="journal article" date="2018" name="bioRxiv">
        <title>Evidence of independent acquisition and adaption of ultra-small bacteria to human hosts across the highly diverse yet reduced genomes of the phylum Saccharibacteria.</title>
        <authorList>
            <person name="McLean J.S."/>
            <person name="Bor B."/>
            <person name="To T.T."/>
            <person name="Liu Q."/>
            <person name="Kearns K.A."/>
            <person name="Solden L.M."/>
            <person name="Wrighton K.C."/>
            <person name="He X."/>
            <person name="Shi W."/>
        </authorList>
    </citation>
    <scope>NUCLEOTIDE SEQUENCE [LARGE SCALE GENOMIC DNA]</scope>
    <source>
        <strain evidence="2 3">TM7_G3_2_Rum_HOT_351B</strain>
    </source>
</reference>
<gene>
    <name evidence="2" type="ORF">G3RUM_00504</name>
</gene>
<dbReference type="InterPro" id="IPR007374">
    <property type="entry name" value="ASCH_domain"/>
</dbReference>
<organism evidence="2 3">
    <name type="scientific">Candidatus Nanosyncoccus alces</name>
    <dbReference type="NCBI Taxonomy" id="2171997"/>
    <lineage>
        <taxon>Bacteria</taxon>
        <taxon>Candidatus Saccharimonadota</taxon>
        <taxon>Candidatus Nanosyncoccalia</taxon>
        <taxon>Candidatus Nanosyncoccales</taxon>
        <taxon>Candidatus Nanosyncoccaceae</taxon>
        <taxon>Candidatus Nanosyncoccus</taxon>
    </lineage>
</organism>
<feature type="domain" description="ASCH" evidence="1">
    <location>
        <begin position="6"/>
        <end position="106"/>
    </location>
</feature>
<sequence length="112" mass="13200">MKTHEMNLQPKYFDFIKDGTKRIELRLFDEKRQQIQLGDIIEFAKSEDEKFKAEVIGLLRYNTFNDLFEDFDISVLADESMTKQELLGVLSEFYTPEKQAEFGVLGIRLKLL</sequence>
<dbReference type="SUPFAM" id="SSF88697">
    <property type="entry name" value="PUA domain-like"/>
    <property type="match status" value="1"/>
</dbReference>
<evidence type="ECO:0000313" key="3">
    <source>
        <dbReference type="Proteomes" id="UP001191019"/>
    </source>
</evidence>
<dbReference type="InterPro" id="IPR016645">
    <property type="entry name" value="UCP016134"/>
</dbReference>
<dbReference type="Pfam" id="PF04266">
    <property type="entry name" value="ASCH"/>
    <property type="match status" value="1"/>
</dbReference>